<evidence type="ECO:0000313" key="3">
    <source>
        <dbReference type="Proteomes" id="UP000031668"/>
    </source>
</evidence>
<protein>
    <submittedName>
        <fullName evidence="2">Uncharacterized protein</fullName>
    </submittedName>
</protein>
<feature type="region of interest" description="Disordered" evidence="1">
    <location>
        <begin position="63"/>
        <end position="83"/>
    </location>
</feature>
<name>A0A0C2J452_THEKT</name>
<evidence type="ECO:0000256" key="1">
    <source>
        <dbReference type="SAM" id="MobiDB-lite"/>
    </source>
</evidence>
<accession>A0A0C2J452</accession>
<comment type="caution">
    <text evidence="2">The sequence shown here is derived from an EMBL/GenBank/DDBJ whole genome shotgun (WGS) entry which is preliminary data.</text>
</comment>
<reference evidence="2 3" key="1">
    <citation type="journal article" date="2014" name="Genome Biol. Evol.">
        <title>The genome of the myxosporean Thelohanellus kitauei shows adaptations to nutrient acquisition within its fish host.</title>
        <authorList>
            <person name="Yang Y."/>
            <person name="Xiong J."/>
            <person name="Zhou Z."/>
            <person name="Huo F."/>
            <person name="Miao W."/>
            <person name="Ran C."/>
            <person name="Liu Y."/>
            <person name="Zhang J."/>
            <person name="Feng J."/>
            <person name="Wang M."/>
            <person name="Wang M."/>
            <person name="Wang L."/>
            <person name="Yao B."/>
        </authorList>
    </citation>
    <scope>NUCLEOTIDE SEQUENCE [LARGE SCALE GENOMIC DNA]</scope>
    <source>
        <strain evidence="2">Wuqing</strain>
    </source>
</reference>
<dbReference type="AlphaFoldDB" id="A0A0C2J452"/>
<sequence>MFFIDKNFAQNPQSVSRNYREQPETVLEEAVLKCAFADSKSASTLLDKDVMLECCYEITKEELDSRQGKLSEEKQKELGDQRSDDCPAIDEGFKECLALDDVLPKLDQYFKRRYIYV</sequence>
<organism evidence="2 3">
    <name type="scientific">Thelohanellus kitauei</name>
    <name type="common">Myxosporean</name>
    <dbReference type="NCBI Taxonomy" id="669202"/>
    <lineage>
        <taxon>Eukaryota</taxon>
        <taxon>Metazoa</taxon>
        <taxon>Cnidaria</taxon>
        <taxon>Myxozoa</taxon>
        <taxon>Myxosporea</taxon>
        <taxon>Bivalvulida</taxon>
        <taxon>Platysporina</taxon>
        <taxon>Myxobolidae</taxon>
        <taxon>Thelohanellus</taxon>
    </lineage>
</organism>
<proteinExistence type="predicted"/>
<dbReference type="Proteomes" id="UP000031668">
    <property type="component" value="Unassembled WGS sequence"/>
</dbReference>
<keyword evidence="3" id="KW-1185">Reference proteome</keyword>
<evidence type="ECO:0000313" key="2">
    <source>
        <dbReference type="EMBL" id="KII63872.1"/>
    </source>
</evidence>
<gene>
    <name evidence="2" type="ORF">RF11_05089</name>
</gene>
<dbReference type="EMBL" id="JWZT01004536">
    <property type="protein sequence ID" value="KII63872.1"/>
    <property type="molecule type" value="Genomic_DNA"/>
</dbReference>